<reference evidence="2" key="1">
    <citation type="journal article" date="2021" name="Front. Plant Sci.">
        <title>Chromosome-Scale Genome Assembly for Chinese Sour Jujube and Insights Into Its Genome Evolution and Domestication Signature.</title>
        <authorList>
            <person name="Shen L.-Y."/>
            <person name="Luo H."/>
            <person name="Wang X.-L."/>
            <person name="Wang X.-M."/>
            <person name="Qiu X.-J."/>
            <person name="Liu H."/>
            <person name="Zhou S.-S."/>
            <person name="Jia K.-H."/>
            <person name="Nie S."/>
            <person name="Bao Y.-T."/>
            <person name="Zhang R.-G."/>
            <person name="Yun Q.-Z."/>
            <person name="Chai Y.-H."/>
            <person name="Lu J.-Y."/>
            <person name="Li Y."/>
            <person name="Zhao S.-W."/>
            <person name="Mao J.-F."/>
            <person name="Jia S.-G."/>
            <person name="Mao Y.-M."/>
        </authorList>
    </citation>
    <scope>NUCLEOTIDE SEQUENCE</scope>
    <source>
        <strain evidence="2">AT0</strain>
        <tissue evidence="2">Leaf</tissue>
    </source>
</reference>
<accession>A0A978VS02</accession>
<evidence type="ECO:0000256" key="1">
    <source>
        <dbReference type="SAM" id="MobiDB-lite"/>
    </source>
</evidence>
<protein>
    <submittedName>
        <fullName evidence="2">Uncharacterized protein</fullName>
    </submittedName>
</protein>
<organism evidence="2 3">
    <name type="scientific">Ziziphus jujuba var. spinosa</name>
    <dbReference type="NCBI Taxonomy" id="714518"/>
    <lineage>
        <taxon>Eukaryota</taxon>
        <taxon>Viridiplantae</taxon>
        <taxon>Streptophyta</taxon>
        <taxon>Embryophyta</taxon>
        <taxon>Tracheophyta</taxon>
        <taxon>Spermatophyta</taxon>
        <taxon>Magnoliopsida</taxon>
        <taxon>eudicotyledons</taxon>
        <taxon>Gunneridae</taxon>
        <taxon>Pentapetalae</taxon>
        <taxon>rosids</taxon>
        <taxon>fabids</taxon>
        <taxon>Rosales</taxon>
        <taxon>Rhamnaceae</taxon>
        <taxon>Paliureae</taxon>
        <taxon>Ziziphus</taxon>
    </lineage>
</organism>
<dbReference type="EMBL" id="JAEACU010000003">
    <property type="protein sequence ID" value="KAH7538327.1"/>
    <property type="molecule type" value="Genomic_DNA"/>
</dbReference>
<feature type="region of interest" description="Disordered" evidence="1">
    <location>
        <begin position="1"/>
        <end position="20"/>
    </location>
</feature>
<dbReference type="AlphaFoldDB" id="A0A978VS02"/>
<evidence type="ECO:0000313" key="2">
    <source>
        <dbReference type="EMBL" id="KAH7538327.1"/>
    </source>
</evidence>
<proteinExistence type="predicted"/>
<comment type="caution">
    <text evidence="2">The sequence shown here is derived from an EMBL/GenBank/DDBJ whole genome shotgun (WGS) entry which is preliminary data.</text>
</comment>
<dbReference type="Proteomes" id="UP000813462">
    <property type="component" value="Unassembled WGS sequence"/>
</dbReference>
<sequence length="71" mass="7921">MGLPSTTHGHDDDLPDQEQVTVSTLSLLPLPVLPMNIESSELEKHIPAMAYTVCFSRKQARIMIKRRSAFA</sequence>
<evidence type="ECO:0000313" key="3">
    <source>
        <dbReference type="Proteomes" id="UP000813462"/>
    </source>
</evidence>
<name>A0A978VS02_ZIZJJ</name>
<gene>
    <name evidence="2" type="ORF">FEM48_Zijuj03G0187800</name>
</gene>